<dbReference type="SUPFAM" id="SSF52540">
    <property type="entry name" value="P-loop containing nucleoside triphosphate hydrolases"/>
    <property type="match status" value="1"/>
</dbReference>
<dbReference type="InterPro" id="IPR027417">
    <property type="entry name" value="P-loop_NTPase"/>
</dbReference>
<evidence type="ECO:0000256" key="2">
    <source>
        <dbReference type="ARBA" id="ARBA00022737"/>
    </source>
</evidence>
<organism evidence="4 5">
    <name type="scientific">Citrus unshiu</name>
    <name type="common">Satsuma mandarin</name>
    <name type="synonym">Citrus nobilis var. unshiu</name>
    <dbReference type="NCBI Taxonomy" id="55188"/>
    <lineage>
        <taxon>Eukaryota</taxon>
        <taxon>Viridiplantae</taxon>
        <taxon>Streptophyta</taxon>
        <taxon>Embryophyta</taxon>
        <taxon>Tracheophyta</taxon>
        <taxon>Spermatophyta</taxon>
        <taxon>Magnoliopsida</taxon>
        <taxon>eudicotyledons</taxon>
        <taxon>Gunneridae</taxon>
        <taxon>Pentapetalae</taxon>
        <taxon>rosids</taxon>
        <taxon>malvids</taxon>
        <taxon>Sapindales</taxon>
        <taxon>Rutaceae</taxon>
        <taxon>Aurantioideae</taxon>
        <taxon>Citrus</taxon>
    </lineage>
</organism>
<feature type="domain" description="ABC transporter" evidence="3">
    <location>
        <begin position="50"/>
        <end position="100"/>
    </location>
</feature>
<keyword evidence="1" id="KW-0813">Transport</keyword>
<dbReference type="PANTHER" id="PTHR43394">
    <property type="entry name" value="ATP-DEPENDENT PERMEASE MDL1, MITOCHONDRIAL"/>
    <property type="match status" value="1"/>
</dbReference>
<dbReference type="EMBL" id="BDQV01000159">
    <property type="protein sequence ID" value="GAY57319.1"/>
    <property type="molecule type" value="Genomic_DNA"/>
</dbReference>
<proteinExistence type="predicted"/>
<dbReference type="AlphaFoldDB" id="A0A2H5PY63"/>
<dbReference type="PANTHER" id="PTHR43394:SF11">
    <property type="entry name" value="ATP-BINDING CASSETTE TRANSPORTER"/>
    <property type="match status" value="1"/>
</dbReference>
<evidence type="ECO:0000259" key="3">
    <source>
        <dbReference type="Pfam" id="PF00005"/>
    </source>
</evidence>
<dbReference type="Gene3D" id="3.40.50.300">
    <property type="entry name" value="P-loop containing nucleotide triphosphate hydrolases"/>
    <property type="match status" value="1"/>
</dbReference>
<dbReference type="Pfam" id="PF00005">
    <property type="entry name" value="ABC_tran"/>
    <property type="match status" value="1"/>
</dbReference>
<protein>
    <recommendedName>
        <fullName evidence="3">ABC transporter domain-containing protein</fullName>
    </recommendedName>
</protein>
<gene>
    <name evidence="4" type="ORF">CUMW_178520</name>
</gene>
<evidence type="ECO:0000313" key="4">
    <source>
        <dbReference type="EMBL" id="GAY57319.1"/>
    </source>
</evidence>
<name>A0A2H5PY63_CITUN</name>
<dbReference type="GO" id="GO:0015421">
    <property type="term" value="F:ABC-type oligopeptide transporter activity"/>
    <property type="evidence" value="ECO:0007669"/>
    <property type="project" value="TreeGrafter"/>
</dbReference>
<dbReference type="GO" id="GO:0005524">
    <property type="term" value="F:ATP binding"/>
    <property type="evidence" value="ECO:0007669"/>
    <property type="project" value="InterPro"/>
</dbReference>
<dbReference type="GO" id="GO:0090374">
    <property type="term" value="P:oligopeptide export from mitochondrion"/>
    <property type="evidence" value="ECO:0007669"/>
    <property type="project" value="TreeGrafter"/>
</dbReference>
<dbReference type="GO" id="GO:0005743">
    <property type="term" value="C:mitochondrial inner membrane"/>
    <property type="evidence" value="ECO:0007669"/>
    <property type="project" value="TreeGrafter"/>
</dbReference>
<keyword evidence="2" id="KW-0677">Repeat</keyword>
<reference evidence="4 5" key="1">
    <citation type="journal article" date="2017" name="Front. Genet.">
        <title>Draft sequencing of the heterozygous diploid genome of Satsuma (Citrus unshiu Marc.) using a hybrid assembly approach.</title>
        <authorList>
            <person name="Shimizu T."/>
            <person name="Tanizawa Y."/>
            <person name="Mochizuki T."/>
            <person name="Nagasaki H."/>
            <person name="Yoshioka T."/>
            <person name="Toyoda A."/>
            <person name="Fujiyama A."/>
            <person name="Kaminuma E."/>
            <person name="Nakamura Y."/>
        </authorList>
    </citation>
    <scope>NUCLEOTIDE SEQUENCE [LARGE SCALE GENOMIC DNA]</scope>
    <source>
        <strain evidence="5">cv. Miyagawa wase</strain>
    </source>
</reference>
<dbReference type="InterPro" id="IPR003439">
    <property type="entry name" value="ABC_transporter-like_ATP-bd"/>
</dbReference>
<dbReference type="GO" id="GO:0016887">
    <property type="term" value="F:ATP hydrolysis activity"/>
    <property type="evidence" value="ECO:0007669"/>
    <property type="project" value="InterPro"/>
</dbReference>
<keyword evidence="5" id="KW-1185">Reference proteome</keyword>
<evidence type="ECO:0000256" key="1">
    <source>
        <dbReference type="ARBA" id="ARBA00022448"/>
    </source>
</evidence>
<comment type="caution">
    <text evidence="4">The sequence shown here is derived from an EMBL/GenBank/DDBJ whole genome shotgun (WGS) entry which is preliminary data.</text>
</comment>
<dbReference type="InterPro" id="IPR039421">
    <property type="entry name" value="Type_1_exporter"/>
</dbReference>
<accession>A0A2H5PY63</accession>
<dbReference type="STRING" id="55188.A0A2H5PY63"/>
<sequence length="108" mass="12039">MARPRAHMSLPLMSWVGTARPIGHLYFGHDISGLNCKSKIGANDEFRTKLDNVKGEIELHHIVTLIGESGSGKSTIISLLQRFYVPDLGCITVDGVEIQKLLLKWLRQ</sequence>
<evidence type="ECO:0000313" key="5">
    <source>
        <dbReference type="Proteomes" id="UP000236630"/>
    </source>
</evidence>
<dbReference type="Proteomes" id="UP000236630">
    <property type="component" value="Unassembled WGS sequence"/>
</dbReference>